<dbReference type="EMBL" id="CP017708">
    <property type="protein sequence ID" value="AOY82577.1"/>
    <property type="molecule type" value="Genomic_DNA"/>
</dbReference>
<evidence type="ECO:0000313" key="3">
    <source>
        <dbReference type="Proteomes" id="UP000176944"/>
    </source>
</evidence>
<dbReference type="AlphaFoldDB" id="A0A1D9G4K4"/>
<dbReference type="Gene3D" id="3.10.450.50">
    <property type="match status" value="1"/>
</dbReference>
<accession>A0A1D9G4K4</accession>
<proteinExistence type="predicted"/>
<protein>
    <submittedName>
        <fullName evidence="2">Nuclear transport factor 2 family protein</fullName>
    </submittedName>
</protein>
<keyword evidence="1" id="KW-0732">Signal</keyword>
<name>A0A1D9G4K4_MOOP1</name>
<dbReference type="Proteomes" id="UP000176944">
    <property type="component" value="Chromosome"/>
</dbReference>
<reference evidence="3" key="1">
    <citation type="submission" date="2016-10" db="EMBL/GenBank/DDBJ databases">
        <title>Comparative genomics uncovers the prolific and rare metabolic potential of the cyanobacterial genus Moorea.</title>
        <authorList>
            <person name="Leao T."/>
            <person name="Castelao G."/>
            <person name="Korobeynikov A."/>
            <person name="Monroe E.A."/>
            <person name="Podell S."/>
            <person name="Glukhov E."/>
            <person name="Allen E."/>
            <person name="Gerwick W.H."/>
            <person name="Gerwick L."/>
        </authorList>
    </citation>
    <scope>NUCLEOTIDE SEQUENCE [LARGE SCALE GENOMIC DNA]</scope>
    <source>
        <strain evidence="3">JHB</strain>
    </source>
</reference>
<dbReference type="InterPro" id="IPR032710">
    <property type="entry name" value="NTF2-like_dom_sf"/>
</dbReference>
<feature type="signal peptide" evidence="1">
    <location>
        <begin position="1"/>
        <end position="36"/>
    </location>
</feature>
<dbReference type="SUPFAM" id="SSF54427">
    <property type="entry name" value="NTF2-like"/>
    <property type="match status" value="1"/>
</dbReference>
<feature type="chain" id="PRO_5009441751" evidence="1">
    <location>
        <begin position="37"/>
        <end position="182"/>
    </location>
</feature>
<gene>
    <name evidence="2" type="ORF">BJP36_24335</name>
</gene>
<organism evidence="2 3">
    <name type="scientific">Moorena producens (strain JHB)</name>
    <dbReference type="NCBI Taxonomy" id="1454205"/>
    <lineage>
        <taxon>Bacteria</taxon>
        <taxon>Bacillati</taxon>
        <taxon>Cyanobacteriota</taxon>
        <taxon>Cyanophyceae</taxon>
        <taxon>Coleofasciculales</taxon>
        <taxon>Coleofasciculaceae</taxon>
        <taxon>Moorena</taxon>
    </lineage>
</organism>
<evidence type="ECO:0000256" key="1">
    <source>
        <dbReference type="SAM" id="SignalP"/>
    </source>
</evidence>
<sequence length="182" mass="20575">MISISILGRLKWLKAGILTAIAIGLCWACFSAPVLADASVGNAEPSLNTNLVAYYNWRADETTEETRKVWEHHINAWANSDLEDIMSDYSEDSILILNNTVYKGIDQVACVFDSLFEIFADGNNIIVPETIEGEVIYITWNYTPLNDHAYDGTDSFVVRNSIIEYQTIASRLYEKYPVCTFR</sequence>
<evidence type="ECO:0000313" key="2">
    <source>
        <dbReference type="EMBL" id="AOY82577.1"/>
    </source>
</evidence>